<keyword evidence="3" id="KW-0449">Lipoprotein</keyword>
<dbReference type="GO" id="GO:0016020">
    <property type="term" value="C:membrane"/>
    <property type="evidence" value="ECO:0007669"/>
    <property type="project" value="InterPro"/>
</dbReference>
<name>A0A170PPD8_9ZZZZ</name>
<dbReference type="EMBL" id="CZQE01000254">
    <property type="protein sequence ID" value="CUS45402.1"/>
    <property type="molecule type" value="Genomic_DNA"/>
</dbReference>
<evidence type="ECO:0000313" key="3">
    <source>
        <dbReference type="EMBL" id="CUS45402.1"/>
    </source>
</evidence>
<dbReference type="PANTHER" id="PTHR30035:SF3">
    <property type="entry name" value="INTERMEMBRANE PHOSPHOLIPID TRANSPORT SYSTEM LIPOPROTEIN MLAA"/>
    <property type="match status" value="1"/>
</dbReference>
<reference evidence="3" key="1">
    <citation type="submission" date="2015-10" db="EMBL/GenBank/DDBJ databases">
        <authorList>
            <person name="Gilbert D.G."/>
        </authorList>
    </citation>
    <scope>NUCLEOTIDE SEQUENCE</scope>
</reference>
<dbReference type="AlphaFoldDB" id="A0A170PPD8"/>
<protein>
    <submittedName>
        <fullName evidence="3">Surface lipoprotein</fullName>
    </submittedName>
</protein>
<evidence type="ECO:0000256" key="2">
    <source>
        <dbReference type="SAM" id="MobiDB-lite"/>
    </source>
</evidence>
<organism evidence="3">
    <name type="scientific">hydrothermal vent metagenome</name>
    <dbReference type="NCBI Taxonomy" id="652676"/>
    <lineage>
        <taxon>unclassified sequences</taxon>
        <taxon>metagenomes</taxon>
        <taxon>ecological metagenomes</taxon>
    </lineage>
</organism>
<dbReference type="PANTHER" id="PTHR30035">
    <property type="entry name" value="LIPOPROTEIN VACJ-RELATED"/>
    <property type="match status" value="1"/>
</dbReference>
<proteinExistence type="predicted"/>
<dbReference type="PRINTS" id="PR01805">
    <property type="entry name" value="VACJLIPOPROT"/>
</dbReference>
<dbReference type="InterPro" id="IPR007428">
    <property type="entry name" value="MlaA"/>
</dbReference>
<accession>A0A170PPD8</accession>
<dbReference type="Pfam" id="PF04333">
    <property type="entry name" value="MlaA"/>
    <property type="match status" value="1"/>
</dbReference>
<feature type="region of interest" description="Disordered" evidence="2">
    <location>
        <begin position="241"/>
        <end position="312"/>
    </location>
</feature>
<sequence length="312" mass="32759">MDPVSDPARPGPLIDSAIAPATTAPVAIRTIDRAPGDPLENFNRKMFSAFQKTDRKFIRPAAMAYKHVVPKLVRSGLRNALSNLNEPIVFLNDLLQLKPGRAVKTLVRFLANSTIGIGGLVDVAKTPAVRLTHHDNGFGNTLAYYGVGPGPYLFLPFVGPTTLRDLIGGQGDGFVLPVAVGKPFDRWQFQVPRGIVSALDQRAESDADMKALLDGAIDPYATLRSVYLQNRAGEIRALHSGATAQGENPLEDPLSDPAGGAASPLADPLNDPAAAPPAPSAPPGADKTDPANPLNDPLSDPAASTPAPANNP</sequence>
<evidence type="ECO:0000256" key="1">
    <source>
        <dbReference type="ARBA" id="ARBA00022729"/>
    </source>
</evidence>
<feature type="compositionally biased region" description="Low complexity" evidence="2">
    <location>
        <begin position="261"/>
        <end position="273"/>
    </location>
</feature>
<gene>
    <name evidence="3" type="ORF">MGWOODY_Smn3345</name>
</gene>
<keyword evidence="1" id="KW-0732">Signal</keyword>
<feature type="compositionally biased region" description="Low complexity" evidence="2">
    <location>
        <begin position="296"/>
        <end position="312"/>
    </location>
</feature>
<dbReference type="GO" id="GO:0120010">
    <property type="term" value="P:intermembrane phospholipid transfer"/>
    <property type="evidence" value="ECO:0007669"/>
    <property type="project" value="TreeGrafter"/>
</dbReference>